<evidence type="ECO:0000313" key="1">
    <source>
        <dbReference type="EMBL" id="KAF7381778.1"/>
    </source>
</evidence>
<name>A0A834J4I4_VESGE</name>
<sequence length="81" mass="9017">MERIYSTFAVLECNLSRHLTVRAFEDYRFHELPVPVFLANNFLQSLLSVPCRCLVRGSPASTAISKAMATATTTTTVHEGK</sequence>
<dbReference type="EMBL" id="JACSDZ010000021">
    <property type="protein sequence ID" value="KAF7381778.1"/>
    <property type="molecule type" value="Genomic_DNA"/>
</dbReference>
<gene>
    <name evidence="1" type="ORF">HZH68_015651</name>
</gene>
<dbReference type="Proteomes" id="UP000617340">
    <property type="component" value="Unassembled WGS sequence"/>
</dbReference>
<keyword evidence="2" id="KW-1185">Reference proteome</keyword>
<evidence type="ECO:0000313" key="2">
    <source>
        <dbReference type="Proteomes" id="UP000617340"/>
    </source>
</evidence>
<reference evidence="1" key="1">
    <citation type="journal article" date="2020" name="G3 (Bethesda)">
        <title>High-Quality Assemblies for Three Invasive Social Wasps from the &lt;i&gt;Vespula&lt;/i&gt; Genus.</title>
        <authorList>
            <person name="Harrop T.W.R."/>
            <person name="Guhlin J."/>
            <person name="McLaughlin G.M."/>
            <person name="Permina E."/>
            <person name="Stockwell P."/>
            <person name="Gilligan J."/>
            <person name="Le Lec M.F."/>
            <person name="Gruber M.A.M."/>
            <person name="Quinn O."/>
            <person name="Lovegrove M."/>
            <person name="Duncan E.J."/>
            <person name="Remnant E.J."/>
            <person name="Van Eeckhoven J."/>
            <person name="Graham B."/>
            <person name="Knapp R.A."/>
            <person name="Langford K.W."/>
            <person name="Kronenberg Z."/>
            <person name="Press M.O."/>
            <person name="Eacker S.M."/>
            <person name="Wilson-Rankin E.E."/>
            <person name="Purcell J."/>
            <person name="Lester P.J."/>
            <person name="Dearden P.K."/>
        </authorList>
    </citation>
    <scope>NUCLEOTIDE SEQUENCE</scope>
    <source>
        <strain evidence="1">Linc-1</strain>
    </source>
</reference>
<accession>A0A834J4I4</accession>
<protein>
    <submittedName>
        <fullName evidence="1">Uncharacterized protein</fullName>
    </submittedName>
</protein>
<organism evidence="1 2">
    <name type="scientific">Vespula germanica</name>
    <name type="common">German yellow jacket</name>
    <name type="synonym">Paravespula germanica</name>
    <dbReference type="NCBI Taxonomy" id="30212"/>
    <lineage>
        <taxon>Eukaryota</taxon>
        <taxon>Metazoa</taxon>
        <taxon>Ecdysozoa</taxon>
        <taxon>Arthropoda</taxon>
        <taxon>Hexapoda</taxon>
        <taxon>Insecta</taxon>
        <taxon>Pterygota</taxon>
        <taxon>Neoptera</taxon>
        <taxon>Endopterygota</taxon>
        <taxon>Hymenoptera</taxon>
        <taxon>Apocrita</taxon>
        <taxon>Aculeata</taxon>
        <taxon>Vespoidea</taxon>
        <taxon>Vespidae</taxon>
        <taxon>Vespinae</taxon>
        <taxon>Vespula</taxon>
    </lineage>
</organism>
<proteinExistence type="predicted"/>
<comment type="caution">
    <text evidence="1">The sequence shown here is derived from an EMBL/GenBank/DDBJ whole genome shotgun (WGS) entry which is preliminary data.</text>
</comment>
<dbReference type="AlphaFoldDB" id="A0A834J4I4"/>